<feature type="compositionally biased region" description="Basic and acidic residues" evidence="1">
    <location>
        <begin position="43"/>
        <end position="56"/>
    </location>
</feature>
<name>A0A8S1CHE3_9INSE</name>
<comment type="caution">
    <text evidence="2">The sequence shown here is derived from an EMBL/GenBank/DDBJ whole genome shotgun (WGS) entry which is preliminary data.</text>
</comment>
<gene>
    <name evidence="2" type="ORF">CLODIP_2_CD01136</name>
</gene>
<sequence length="66" mass="7599">MKILRYIHNMCDSDDKAVEFSLGELLEVDNKASAPTDPPDSFTEWRRPSPDVRKGLDFTPPCCQKW</sequence>
<accession>A0A8S1CHE3</accession>
<evidence type="ECO:0000313" key="2">
    <source>
        <dbReference type="EMBL" id="CAB3367539.1"/>
    </source>
</evidence>
<evidence type="ECO:0000256" key="1">
    <source>
        <dbReference type="SAM" id="MobiDB-lite"/>
    </source>
</evidence>
<evidence type="ECO:0000313" key="3">
    <source>
        <dbReference type="Proteomes" id="UP000494165"/>
    </source>
</evidence>
<keyword evidence="3" id="KW-1185">Reference proteome</keyword>
<dbReference type="EMBL" id="CADEPI010000031">
    <property type="protein sequence ID" value="CAB3367539.1"/>
    <property type="molecule type" value="Genomic_DNA"/>
</dbReference>
<dbReference type="AlphaFoldDB" id="A0A8S1CHE3"/>
<protein>
    <submittedName>
        <fullName evidence="2">Uncharacterized protein</fullName>
    </submittedName>
</protein>
<organism evidence="2 3">
    <name type="scientific">Cloeon dipterum</name>
    <dbReference type="NCBI Taxonomy" id="197152"/>
    <lineage>
        <taxon>Eukaryota</taxon>
        <taxon>Metazoa</taxon>
        <taxon>Ecdysozoa</taxon>
        <taxon>Arthropoda</taxon>
        <taxon>Hexapoda</taxon>
        <taxon>Insecta</taxon>
        <taxon>Pterygota</taxon>
        <taxon>Palaeoptera</taxon>
        <taxon>Ephemeroptera</taxon>
        <taxon>Pisciforma</taxon>
        <taxon>Baetidae</taxon>
        <taxon>Cloeon</taxon>
    </lineage>
</organism>
<feature type="region of interest" description="Disordered" evidence="1">
    <location>
        <begin position="30"/>
        <end position="56"/>
    </location>
</feature>
<proteinExistence type="predicted"/>
<dbReference type="Proteomes" id="UP000494165">
    <property type="component" value="Unassembled WGS sequence"/>
</dbReference>
<reference evidence="2 3" key="1">
    <citation type="submission" date="2020-04" db="EMBL/GenBank/DDBJ databases">
        <authorList>
            <person name="Alioto T."/>
            <person name="Alioto T."/>
            <person name="Gomez Garrido J."/>
        </authorList>
    </citation>
    <scope>NUCLEOTIDE SEQUENCE [LARGE SCALE GENOMIC DNA]</scope>
</reference>